<comment type="subcellular location">
    <subcellularLocation>
        <location evidence="2 5">Bacterial flagellum basal body</location>
    </subcellularLocation>
</comment>
<feature type="chain" id="PRO_5044906672" description="Flagellar P-ring protein" evidence="5">
    <location>
        <begin position="19"/>
        <end position="359"/>
    </location>
</feature>
<comment type="function">
    <text evidence="1 5">Assembles around the rod to form the L-ring and probably protects the motor/basal body from shearing forces during rotation.</text>
</comment>
<proteinExistence type="inferred from homology"/>
<evidence type="ECO:0000256" key="5">
    <source>
        <dbReference type="HAMAP-Rule" id="MF_00416"/>
    </source>
</evidence>
<evidence type="ECO:0000256" key="1">
    <source>
        <dbReference type="ARBA" id="ARBA00002591"/>
    </source>
</evidence>
<keyword evidence="6" id="KW-0966">Cell projection</keyword>
<dbReference type="HAMAP" id="MF_00416">
    <property type="entry name" value="FlgI"/>
    <property type="match status" value="1"/>
</dbReference>
<evidence type="ECO:0000256" key="2">
    <source>
        <dbReference type="ARBA" id="ARBA00004117"/>
    </source>
</evidence>
<dbReference type="RefSeq" id="WP_334316326.1">
    <property type="nucleotide sequence ID" value="NZ_CP065938.1"/>
</dbReference>
<sequence precursor="true">MTALLFLSGILCVPSAFAVRLKDISSISGVRNNQLTGYGLVVGLGGTGDRRDDLTASSLSNMLEGMGIAAGSAQVEARNVASVMVTANLPASAKAGSAINVTISSIGSASSLQGGVLLQTPLMGIDGKVYAIAQGPLVVGGFSTQGAAASAQKNHTTVATIPNGATVEREVPFSFNNQRELVINMHVHDFSTTQQTVEHLNDSLGGEYASANDASTIRLQIPAEFQGNLVPLMASIENLNITPQNAAKVVVDEKTGTIVIGKDVKLARVAIAHGSLQVTIQESVDVSQPNAFSQGTTVASPVTDLMAKEESRNLHLVEGATLQELVDGLNAIGATPRDLISILRALKSSGSLYADLEVL</sequence>
<feature type="signal peptide" evidence="5">
    <location>
        <begin position="1"/>
        <end position="18"/>
    </location>
</feature>
<reference evidence="6" key="1">
    <citation type="submission" date="2020-12" db="EMBL/GenBank/DDBJ databases">
        <title>Taurinivorans muris gen. nov., sp. nov., fundamental and realized metabolic niche of a ubiquitous sulfidogenic bacterium in the murine intestine.</title>
        <authorList>
            <person name="Ye H."/>
            <person name="Hanson B.T."/>
            <person name="Loy A."/>
        </authorList>
    </citation>
    <scope>NUCLEOTIDE SEQUENCE</scope>
    <source>
        <strain evidence="6">LT0009</strain>
    </source>
</reference>
<gene>
    <name evidence="5" type="primary">flgI</name>
    <name evidence="6" type="ORF">JBF11_06795</name>
</gene>
<evidence type="ECO:0000313" key="6">
    <source>
        <dbReference type="EMBL" id="UWX06758.1"/>
    </source>
</evidence>
<comment type="subunit">
    <text evidence="5">The basal body constitutes a major portion of the flagellar organelle and consists of four rings (L,P,S, and M) mounted on a central rod.</text>
</comment>
<keyword evidence="3 5" id="KW-0732">Signal</keyword>
<accession>A0ABY5Y6F5</accession>
<evidence type="ECO:0000256" key="4">
    <source>
        <dbReference type="ARBA" id="ARBA00023143"/>
    </source>
</evidence>
<dbReference type="InterPro" id="IPR001782">
    <property type="entry name" value="Flag_FlgI"/>
</dbReference>
<keyword evidence="4 5" id="KW-0975">Bacterial flagellum</keyword>
<dbReference type="PANTHER" id="PTHR30381">
    <property type="entry name" value="FLAGELLAR P-RING PERIPLASMIC PROTEIN FLGI"/>
    <property type="match status" value="1"/>
</dbReference>
<dbReference type="Pfam" id="PF02119">
    <property type="entry name" value="FlgI"/>
    <property type="match status" value="1"/>
</dbReference>
<name>A0ABY5Y6F5_9BACT</name>
<protein>
    <recommendedName>
        <fullName evidence="5">Flagellar P-ring protein</fullName>
    </recommendedName>
    <alternativeName>
        <fullName evidence="5">Basal body P-ring protein</fullName>
    </alternativeName>
</protein>
<evidence type="ECO:0000256" key="3">
    <source>
        <dbReference type="ARBA" id="ARBA00022729"/>
    </source>
</evidence>
<dbReference type="PANTHER" id="PTHR30381:SF0">
    <property type="entry name" value="FLAGELLAR P-RING PROTEIN"/>
    <property type="match status" value="1"/>
</dbReference>
<keyword evidence="6" id="KW-0969">Cilium</keyword>
<keyword evidence="7" id="KW-1185">Reference proteome</keyword>
<keyword evidence="6" id="KW-0282">Flagellum</keyword>
<organism evidence="6 7">
    <name type="scientific">Taurinivorans muris</name>
    <dbReference type="NCBI Taxonomy" id="2787751"/>
    <lineage>
        <taxon>Bacteria</taxon>
        <taxon>Pseudomonadati</taxon>
        <taxon>Thermodesulfobacteriota</taxon>
        <taxon>Desulfovibrionia</taxon>
        <taxon>Desulfovibrionales</taxon>
        <taxon>Desulfovibrionaceae</taxon>
        <taxon>Taurinivorans</taxon>
    </lineage>
</organism>
<comment type="similarity">
    <text evidence="5">Belongs to the FlgI family.</text>
</comment>
<dbReference type="NCBIfam" id="NF003676">
    <property type="entry name" value="PRK05303.1"/>
    <property type="match status" value="1"/>
</dbReference>
<dbReference type="Proteomes" id="UP001058120">
    <property type="component" value="Chromosome"/>
</dbReference>
<evidence type="ECO:0000313" key="7">
    <source>
        <dbReference type="Proteomes" id="UP001058120"/>
    </source>
</evidence>
<dbReference type="EMBL" id="CP065938">
    <property type="protein sequence ID" value="UWX06758.1"/>
    <property type="molecule type" value="Genomic_DNA"/>
</dbReference>
<dbReference type="PRINTS" id="PR01010">
    <property type="entry name" value="FLGPRINGFLGI"/>
</dbReference>